<protein>
    <submittedName>
        <fullName evidence="2">Uncharacterized protein</fullName>
    </submittedName>
</protein>
<gene>
    <name evidence="2" type="ORF">AMATHDRAFT_48851</name>
</gene>
<name>A0A2A9NDY9_9AGAR</name>
<accession>A0A2A9NDY9</accession>
<proteinExistence type="predicted"/>
<sequence>MGKWTPDYLDDVLHAKITTLVTGAIQRAALDKMEPAITYENFVKDLDTGDSFTTSFVDILVKEMAERRTRPNTGDRRLIADRTAKSLRLLATPLRIYRERPVRNFPPRRTVSLSDYLSAPPNEMDLAEDEDDLEGFVDTGTYSEGTRLNQELYDAYGLWPTRRLFSSSPSPPAEESGSGTMPPPPNVSRHGTWSNTPATTTSLRRQPSIRLSARSRTVDFNDFTSRRRSSIRESRPDANVEGSPDGRESAFNRDARTVTRRFFPFSRNRRHDVVGNLIPSDGEAPGGDGADEGVTYIFEPSVSGAAWFPLTSPARSASPPDYHDSPRSSAETSDERAQVVPRLRRGGVRAPEAIFSRYDVPAPQAVPASPLSETSEHTSNHRLPPVTGPSSYPTPGPTENEEPSSST</sequence>
<feature type="region of interest" description="Disordered" evidence="1">
    <location>
        <begin position="164"/>
        <end position="253"/>
    </location>
</feature>
<dbReference type="Proteomes" id="UP000242287">
    <property type="component" value="Unassembled WGS sequence"/>
</dbReference>
<feature type="compositionally biased region" description="Polar residues" evidence="1">
    <location>
        <begin position="189"/>
        <end position="205"/>
    </location>
</feature>
<feature type="compositionally biased region" description="Basic and acidic residues" evidence="1">
    <location>
        <begin position="230"/>
        <end position="253"/>
    </location>
</feature>
<evidence type="ECO:0000313" key="2">
    <source>
        <dbReference type="EMBL" id="PFH49235.1"/>
    </source>
</evidence>
<dbReference type="STRING" id="703135.A0A2A9NDY9"/>
<dbReference type="OrthoDB" id="3253137at2759"/>
<organism evidence="2 3">
    <name type="scientific">Amanita thiersii Skay4041</name>
    <dbReference type="NCBI Taxonomy" id="703135"/>
    <lineage>
        <taxon>Eukaryota</taxon>
        <taxon>Fungi</taxon>
        <taxon>Dikarya</taxon>
        <taxon>Basidiomycota</taxon>
        <taxon>Agaricomycotina</taxon>
        <taxon>Agaricomycetes</taxon>
        <taxon>Agaricomycetidae</taxon>
        <taxon>Agaricales</taxon>
        <taxon>Pluteineae</taxon>
        <taxon>Amanitaceae</taxon>
        <taxon>Amanita</taxon>
    </lineage>
</organism>
<reference evidence="2 3" key="1">
    <citation type="submission" date="2014-02" db="EMBL/GenBank/DDBJ databases">
        <title>Transposable element dynamics among asymbiotic and ectomycorrhizal Amanita fungi.</title>
        <authorList>
            <consortium name="DOE Joint Genome Institute"/>
            <person name="Hess J."/>
            <person name="Skrede I."/>
            <person name="Wolfe B."/>
            <person name="LaButti K."/>
            <person name="Ohm R.A."/>
            <person name="Grigoriev I.V."/>
            <person name="Pringle A."/>
        </authorList>
    </citation>
    <scope>NUCLEOTIDE SEQUENCE [LARGE SCALE GENOMIC DNA]</scope>
    <source>
        <strain evidence="2 3">SKay4041</strain>
    </source>
</reference>
<keyword evidence="3" id="KW-1185">Reference proteome</keyword>
<feature type="region of interest" description="Disordered" evidence="1">
    <location>
        <begin position="309"/>
        <end position="407"/>
    </location>
</feature>
<dbReference type="AlphaFoldDB" id="A0A2A9NDY9"/>
<evidence type="ECO:0000256" key="1">
    <source>
        <dbReference type="SAM" id="MobiDB-lite"/>
    </source>
</evidence>
<evidence type="ECO:0000313" key="3">
    <source>
        <dbReference type="Proteomes" id="UP000242287"/>
    </source>
</evidence>
<dbReference type="EMBL" id="KZ302035">
    <property type="protein sequence ID" value="PFH49235.1"/>
    <property type="molecule type" value="Genomic_DNA"/>
</dbReference>
<feature type="compositionally biased region" description="Low complexity" evidence="1">
    <location>
        <begin position="384"/>
        <end position="393"/>
    </location>
</feature>